<feature type="transmembrane region" description="Helical" evidence="7">
    <location>
        <begin position="107"/>
        <end position="128"/>
    </location>
</feature>
<dbReference type="NCBIfam" id="TIGR03500">
    <property type="entry name" value="FliO_TIGR"/>
    <property type="match status" value="1"/>
</dbReference>
<dbReference type="PANTHER" id="PTHR38766:SF1">
    <property type="entry name" value="FLAGELLAR PROTEIN FLIO"/>
    <property type="match status" value="1"/>
</dbReference>
<evidence type="ECO:0000256" key="3">
    <source>
        <dbReference type="ARBA" id="ARBA00022989"/>
    </source>
</evidence>
<dbReference type="GO" id="GO:0044781">
    <property type="term" value="P:bacterial-type flagellum organization"/>
    <property type="evidence" value="ECO:0007669"/>
    <property type="project" value="UniProtKB-UniRule"/>
</dbReference>
<keyword evidence="10" id="KW-0969">Cilium</keyword>
<name>A0A9E2NRQ9_9GAMM</name>
<dbReference type="AlphaFoldDB" id="A0A9E2NRQ9"/>
<evidence type="ECO:0000313" key="10">
    <source>
        <dbReference type="EMBL" id="MBU3826416.1"/>
    </source>
</evidence>
<feature type="signal peptide" evidence="9">
    <location>
        <begin position="1"/>
        <end position="32"/>
    </location>
</feature>
<dbReference type="GO" id="GO:0009425">
    <property type="term" value="C:bacterial-type flagellum basal body"/>
    <property type="evidence" value="ECO:0007669"/>
    <property type="project" value="UniProtKB-SubCell"/>
</dbReference>
<feature type="compositionally biased region" description="Polar residues" evidence="8">
    <location>
        <begin position="224"/>
        <end position="244"/>
    </location>
</feature>
<keyword evidence="3 7" id="KW-1133">Transmembrane helix</keyword>
<dbReference type="EMBL" id="JAHLFG010000032">
    <property type="protein sequence ID" value="MBU3826416.1"/>
    <property type="molecule type" value="Genomic_DNA"/>
</dbReference>
<evidence type="ECO:0000256" key="2">
    <source>
        <dbReference type="ARBA" id="ARBA00022692"/>
    </source>
</evidence>
<keyword evidence="10" id="KW-0966">Cell projection</keyword>
<gene>
    <name evidence="10" type="primary">fliO</name>
    <name evidence="10" type="ORF">IAA31_02875</name>
</gene>
<keyword evidence="4 7" id="KW-0472">Membrane</keyword>
<accession>A0A9E2NRQ9</accession>
<feature type="compositionally biased region" description="Basic residues" evidence="8">
    <location>
        <begin position="252"/>
        <end position="262"/>
    </location>
</feature>
<keyword evidence="1 7" id="KW-1003">Cell membrane</keyword>
<keyword evidence="9" id="KW-0732">Signal</keyword>
<evidence type="ECO:0000256" key="6">
    <source>
        <dbReference type="ARBA" id="ARBA00037937"/>
    </source>
</evidence>
<evidence type="ECO:0000313" key="11">
    <source>
        <dbReference type="Proteomes" id="UP000824150"/>
    </source>
</evidence>
<evidence type="ECO:0000256" key="8">
    <source>
        <dbReference type="SAM" id="MobiDB-lite"/>
    </source>
</evidence>
<keyword evidence="10" id="KW-0282">Flagellum</keyword>
<protein>
    <recommendedName>
        <fullName evidence="7">Flagellar protein</fullName>
    </recommendedName>
</protein>
<evidence type="ECO:0000256" key="4">
    <source>
        <dbReference type="ARBA" id="ARBA00023136"/>
    </source>
</evidence>
<feature type="region of interest" description="Disordered" evidence="8">
    <location>
        <begin position="224"/>
        <end position="262"/>
    </location>
</feature>
<dbReference type="Pfam" id="PF04347">
    <property type="entry name" value="FliO"/>
    <property type="match status" value="1"/>
</dbReference>
<feature type="chain" id="PRO_5039550842" description="Flagellar protein" evidence="9">
    <location>
        <begin position="33"/>
        <end position="262"/>
    </location>
</feature>
<dbReference type="Proteomes" id="UP000824150">
    <property type="component" value="Unassembled WGS sequence"/>
</dbReference>
<reference evidence="10" key="2">
    <citation type="submission" date="2021-04" db="EMBL/GenBank/DDBJ databases">
        <authorList>
            <person name="Gilroy R."/>
        </authorList>
    </citation>
    <scope>NUCLEOTIDE SEQUENCE</scope>
    <source>
        <strain evidence="10">687</strain>
    </source>
</reference>
<sequence>MRPFFLQRHAGLQALVLCLGMFTLGLSGHVLAQDLATATPTVSAEVTTSDKSAQTAAGQENTALSTTSKVVANSTVATTAEPAQTERELAPQVNTDTQVGIAGADGLMRLFIMLLACLMVILLSVFLIKRLRFSRVKSAHLQVDGILSLGAKEKVVLLKIKDRKLLLGVTPQQINLICDLTEAPQDENSTTTARSAVTAPAVDLPADDGSAMSAAEFAALMQETPTTQTSTEAPITQSTDTQLASPKATLSLRRRLKLKREH</sequence>
<evidence type="ECO:0000256" key="7">
    <source>
        <dbReference type="RuleBase" id="RU362064"/>
    </source>
</evidence>
<reference evidence="10" key="1">
    <citation type="journal article" date="2021" name="PeerJ">
        <title>Extensive microbial diversity within the chicken gut microbiome revealed by metagenomics and culture.</title>
        <authorList>
            <person name="Gilroy R."/>
            <person name="Ravi A."/>
            <person name="Getino M."/>
            <person name="Pursley I."/>
            <person name="Horton D.L."/>
            <person name="Alikhan N.F."/>
            <person name="Baker D."/>
            <person name="Gharbi K."/>
            <person name="Hall N."/>
            <person name="Watson M."/>
            <person name="Adriaenssens E.M."/>
            <person name="Foster-Nyarko E."/>
            <person name="Jarju S."/>
            <person name="Secka A."/>
            <person name="Antonio M."/>
            <person name="Oren A."/>
            <person name="Chaudhuri R.R."/>
            <person name="La Ragione R."/>
            <person name="Hildebrand F."/>
            <person name="Pallen M.J."/>
        </authorList>
    </citation>
    <scope>NUCLEOTIDE SEQUENCE</scope>
    <source>
        <strain evidence="10">687</strain>
    </source>
</reference>
<keyword evidence="2 7" id="KW-0812">Transmembrane</keyword>
<comment type="subcellular location">
    <subcellularLocation>
        <location evidence="7">Cell membrane</location>
    </subcellularLocation>
    <subcellularLocation>
        <location evidence="7">Bacterial flagellum basal body</location>
    </subcellularLocation>
</comment>
<evidence type="ECO:0000256" key="5">
    <source>
        <dbReference type="ARBA" id="ARBA00023143"/>
    </source>
</evidence>
<dbReference type="InterPro" id="IPR022781">
    <property type="entry name" value="Flagellar_biosynth_FliO"/>
</dbReference>
<dbReference type="GO" id="GO:0005886">
    <property type="term" value="C:plasma membrane"/>
    <property type="evidence" value="ECO:0007669"/>
    <property type="project" value="UniProtKB-SubCell"/>
</dbReference>
<organism evidence="10 11">
    <name type="scientific">Candidatus Anaerobiospirillum merdipullorum</name>
    <dbReference type="NCBI Taxonomy" id="2838450"/>
    <lineage>
        <taxon>Bacteria</taxon>
        <taxon>Pseudomonadati</taxon>
        <taxon>Pseudomonadota</taxon>
        <taxon>Gammaproteobacteria</taxon>
        <taxon>Aeromonadales</taxon>
        <taxon>Succinivibrionaceae</taxon>
        <taxon>Anaerobiospirillum</taxon>
    </lineage>
</organism>
<evidence type="ECO:0000256" key="9">
    <source>
        <dbReference type="SAM" id="SignalP"/>
    </source>
</evidence>
<dbReference type="InterPro" id="IPR052205">
    <property type="entry name" value="FliO/MopB"/>
</dbReference>
<keyword evidence="5 7" id="KW-0975">Bacterial flagellum</keyword>
<evidence type="ECO:0000256" key="1">
    <source>
        <dbReference type="ARBA" id="ARBA00022475"/>
    </source>
</evidence>
<dbReference type="PANTHER" id="PTHR38766">
    <property type="entry name" value="FLAGELLAR PROTEIN FLIO"/>
    <property type="match status" value="1"/>
</dbReference>
<comment type="caution">
    <text evidence="10">The sequence shown here is derived from an EMBL/GenBank/DDBJ whole genome shotgun (WGS) entry which is preliminary data.</text>
</comment>
<proteinExistence type="inferred from homology"/>
<comment type="similarity">
    <text evidence="6 7">Belongs to the FliO/MopB family.</text>
</comment>